<evidence type="ECO:0008006" key="3">
    <source>
        <dbReference type="Google" id="ProtNLM"/>
    </source>
</evidence>
<gene>
    <name evidence="1" type="ORF">SAMN04489712_101851</name>
</gene>
<name>A0A1H5U2Y4_9ACTN</name>
<keyword evidence="2" id="KW-1185">Reference proteome</keyword>
<sequence length="149" mass="17341">MRAAISKMPIIAEHLGEWRGEYIHIAADGTIVDRHASHLYCRIPEDGSFDILQTNTYTWADGREEAFDFGGRLDENGVCHFDTDRIVGEMSQVDDQTIVLTWSYKDDPDNYLYELIQLSRDGRHKCRTWQWMDGDRLVKRTVINEFKVA</sequence>
<reference evidence="2" key="1">
    <citation type="submission" date="2016-10" db="EMBL/GenBank/DDBJ databases">
        <authorList>
            <person name="Varghese N."/>
            <person name="Submissions S."/>
        </authorList>
    </citation>
    <scope>NUCLEOTIDE SEQUENCE [LARGE SCALE GENOMIC DNA]</scope>
    <source>
        <strain evidence="2">DSM 43163</strain>
    </source>
</reference>
<dbReference type="SUPFAM" id="SSF50814">
    <property type="entry name" value="Lipocalins"/>
    <property type="match status" value="1"/>
</dbReference>
<dbReference type="Proteomes" id="UP000236723">
    <property type="component" value="Unassembled WGS sequence"/>
</dbReference>
<evidence type="ECO:0000313" key="2">
    <source>
        <dbReference type="Proteomes" id="UP000236723"/>
    </source>
</evidence>
<accession>A0A1H5U2Y4</accession>
<organism evidence="1 2">
    <name type="scientific">Thermomonospora echinospora</name>
    <dbReference type="NCBI Taxonomy" id="1992"/>
    <lineage>
        <taxon>Bacteria</taxon>
        <taxon>Bacillati</taxon>
        <taxon>Actinomycetota</taxon>
        <taxon>Actinomycetes</taxon>
        <taxon>Streptosporangiales</taxon>
        <taxon>Thermomonosporaceae</taxon>
        <taxon>Thermomonospora</taxon>
    </lineage>
</organism>
<dbReference type="EMBL" id="FNVO01000001">
    <property type="protein sequence ID" value="SEF69396.1"/>
    <property type="molecule type" value="Genomic_DNA"/>
</dbReference>
<dbReference type="OrthoDB" id="457594at2"/>
<dbReference type="RefSeq" id="WP_146087243.1">
    <property type="nucleotide sequence ID" value="NZ_FNVO01000001.1"/>
</dbReference>
<proteinExistence type="predicted"/>
<protein>
    <recommendedName>
        <fullName evidence="3">DUF3598 domain-containing protein</fullName>
    </recommendedName>
</protein>
<evidence type="ECO:0000313" key="1">
    <source>
        <dbReference type="EMBL" id="SEF69396.1"/>
    </source>
</evidence>
<dbReference type="InterPro" id="IPR012674">
    <property type="entry name" value="Calycin"/>
</dbReference>
<dbReference type="Gene3D" id="2.40.128.20">
    <property type="match status" value="1"/>
</dbReference>
<dbReference type="AlphaFoldDB" id="A0A1H5U2Y4"/>